<protein>
    <submittedName>
        <fullName evidence="2">Uncharacterized protein</fullName>
    </submittedName>
</protein>
<reference evidence="2" key="1">
    <citation type="submission" date="2023-05" db="EMBL/GenBank/DDBJ databases">
        <title>Nepenthes gracilis genome sequencing.</title>
        <authorList>
            <person name="Fukushima K."/>
        </authorList>
    </citation>
    <scope>NUCLEOTIDE SEQUENCE</scope>
    <source>
        <strain evidence="2">SING2019-196</strain>
    </source>
</reference>
<comment type="caution">
    <text evidence="2">The sequence shown here is derived from an EMBL/GenBank/DDBJ whole genome shotgun (WGS) entry which is preliminary data.</text>
</comment>
<keyword evidence="3" id="KW-1185">Reference proteome</keyword>
<organism evidence="2 3">
    <name type="scientific">Nepenthes gracilis</name>
    <name type="common">Slender pitcher plant</name>
    <dbReference type="NCBI Taxonomy" id="150966"/>
    <lineage>
        <taxon>Eukaryota</taxon>
        <taxon>Viridiplantae</taxon>
        <taxon>Streptophyta</taxon>
        <taxon>Embryophyta</taxon>
        <taxon>Tracheophyta</taxon>
        <taxon>Spermatophyta</taxon>
        <taxon>Magnoliopsida</taxon>
        <taxon>eudicotyledons</taxon>
        <taxon>Gunneridae</taxon>
        <taxon>Pentapetalae</taxon>
        <taxon>Caryophyllales</taxon>
        <taxon>Nepenthaceae</taxon>
        <taxon>Nepenthes</taxon>
    </lineage>
</organism>
<proteinExistence type="predicted"/>
<accession>A0AAD3P3S7</accession>
<feature type="region of interest" description="Disordered" evidence="1">
    <location>
        <begin position="66"/>
        <end position="85"/>
    </location>
</feature>
<sequence length="85" mass="9360">MQHTSKLINNPANSRRRPGKTRAPKGSHLSHPIRSWSAALRRAFFGHLLGHPPRPKCVSDRNATCATTTRVNHPSRPSSNTSASK</sequence>
<name>A0AAD3P3S7_NEPGR</name>
<evidence type="ECO:0000256" key="1">
    <source>
        <dbReference type="SAM" id="MobiDB-lite"/>
    </source>
</evidence>
<evidence type="ECO:0000313" key="2">
    <source>
        <dbReference type="EMBL" id="GMG99230.1"/>
    </source>
</evidence>
<feature type="region of interest" description="Disordered" evidence="1">
    <location>
        <begin position="1"/>
        <end position="33"/>
    </location>
</feature>
<dbReference type="AlphaFoldDB" id="A0AAD3P3S7"/>
<dbReference type="Proteomes" id="UP001279734">
    <property type="component" value="Unassembled WGS sequence"/>
</dbReference>
<evidence type="ECO:0000313" key="3">
    <source>
        <dbReference type="Proteomes" id="UP001279734"/>
    </source>
</evidence>
<gene>
    <name evidence="2" type="ORF">Nepgr_001070</name>
</gene>
<feature type="compositionally biased region" description="Polar residues" evidence="1">
    <location>
        <begin position="1"/>
        <end position="13"/>
    </location>
</feature>
<dbReference type="EMBL" id="BSYO01000001">
    <property type="protein sequence ID" value="GMG99230.1"/>
    <property type="molecule type" value="Genomic_DNA"/>
</dbReference>
<feature type="compositionally biased region" description="Basic residues" evidence="1">
    <location>
        <begin position="14"/>
        <end position="25"/>
    </location>
</feature>